<dbReference type="Gene3D" id="3.20.20.370">
    <property type="entry name" value="Glycoside hydrolase/deacetylase"/>
    <property type="match status" value="1"/>
</dbReference>
<sequence length="46" mass="5255">MSVSITFDDGRGSVYNNALPVMREFNYVATVFVITDRINSTWQNKP</sequence>
<dbReference type="EMBL" id="BARU01016437">
    <property type="protein sequence ID" value="GAH60774.1"/>
    <property type="molecule type" value="Genomic_DNA"/>
</dbReference>
<dbReference type="SUPFAM" id="SSF88713">
    <property type="entry name" value="Glycoside hydrolase/deacetylase"/>
    <property type="match status" value="1"/>
</dbReference>
<name>X1I3V0_9ZZZZ</name>
<dbReference type="Pfam" id="PF01522">
    <property type="entry name" value="Polysacc_deac_1"/>
    <property type="match status" value="1"/>
</dbReference>
<dbReference type="InterPro" id="IPR002509">
    <property type="entry name" value="NODB_dom"/>
</dbReference>
<feature type="domain" description="NodB homology" evidence="1">
    <location>
        <begin position="1"/>
        <end position="46"/>
    </location>
</feature>
<dbReference type="GO" id="GO:0016810">
    <property type="term" value="F:hydrolase activity, acting on carbon-nitrogen (but not peptide) bonds"/>
    <property type="evidence" value="ECO:0007669"/>
    <property type="project" value="InterPro"/>
</dbReference>
<accession>X1I3V0</accession>
<evidence type="ECO:0000313" key="2">
    <source>
        <dbReference type="EMBL" id="GAH60774.1"/>
    </source>
</evidence>
<feature type="non-terminal residue" evidence="2">
    <location>
        <position position="46"/>
    </location>
</feature>
<organism evidence="2">
    <name type="scientific">marine sediment metagenome</name>
    <dbReference type="NCBI Taxonomy" id="412755"/>
    <lineage>
        <taxon>unclassified sequences</taxon>
        <taxon>metagenomes</taxon>
        <taxon>ecological metagenomes</taxon>
    </lineage>
</organism>
<dbReference type="GO" id="GO:0005975">
    <property type="term" value="P:carbohydrate metabolic process"/>
    <property type="evidence" value="ECO:0007669"/>
    <property type="project" value="InterPro"/>
</dbReference>
<dbReference type="AlphaFoldDB" id="X1I3V0"/>
<proteinExistence type="predicted"/>
<evidence type="ECO:0000259" key="1">
    <source>
        <dbReference type="PROSITE" id="PS51677"/>
    </source>
</evidence>
<dbReference type="InterPro" id="IPR011330">
    <property type="entry name" value="Glyco_hydro/deAcase_b/a-brl"/>
</dbReference>
<gene>
    <name evidence="2" type="ORF">S03H2_27315</name>
</gene>
<dbReference type="PROSITE" id="PS51677">
    <property type="entry name" value="NODB"/>
    <property type="match status" value="1"/>
</dbReference>
<comment type="caution">
    <text evidence="2">The sequence shown here is derived from an EMBL/GenBank/DDBJ whole genome shotgun (WGS) entry which is preliminary data.</text>
</comment>
<reference evidence="2" key="1">
    <citation type="journal article" date="2014" name="Front. Microbiol.">
        <title>High frequency of phylogenetically diverse reductive dehalogenase-homologous genes in deep subseafloor sedimentary metagenomes.</title>
        <authorList>
            <person name="Kawai M."/>
            <person name="Futagami T."/>
            <person name="Toyoda A."/>
            <person name="Takaki Y."/>
            <person name="Nishi S."/>
            <person name="Hori S."/>
            <person name="Arai W."/>
            <person name="Tsubouchi T."/>
            <person name="Morono Y."/>
            <person name="Uchiyama I."/>
            <person name="Ito T."/>
            <person name="Fujiyama A."/>
            <person name="Inagaki F."/>
            <person name="Takami H."/>
        </authorList>
    </citation>
    <scope>NUCLEOTIDE SEQUENCE</scope>
    <source>
        <strain evidence="2">Expedition CK06-06</strain>
    </source>
</reference>
<protein>
    <recommendedName>
        <fullName evidence="1">NodB homology domain-containing protein</fullName>
    </recommendedName>
</protein>